<dbReference type="AlphaFoldDB" id="A0AAE3HFM7"/>
<sequence>MKVYFIVNPIAGKGKGKEFMEQAIHFMRDRNVQWEIAYTQYPGHAIELASQVDDNLYSKVVSVGGDGTIYEIINGLKDKSISLGIIPAGTGNDLARSVHIPLDKQEALRVIFDGNEKQMDIGNMEEHRFVNVAGVGLDVEVLRCTEFFKKFVKGSIAYVLGLLKALFTFKAIELNISIDGVMHHEEVMLCAIANGQYYGGGMKIAPTADVGDGYFDIYLITKLSKLKLLFLFPRVFKGSHIDLPWVKTFRGKKVTITSKEEIWVNADGEISKKHSPTFEIIEKGLKVSVAQEMSLMAQPADQ</sequence>
<keyword evidence="6" id="KW-0547">Nucleotide-binding</keyword>
<keyword evidence="9" id="KW-0460">Magnesium</keyword>
<dbReference type="GO" id="GO:0008654">
    <property type="term" value="P:phospholipid biosynthetic process"/>
    <property type="evidence" value="ECO:0007669"/>
    <property type="project" value="UniProtKB-KW"/>
</dbReference>
<keyword evidence="5" id="KW-0479">Metal-binding</keyword>
<protein>
    <submittedName>
        <fullName evidence="14">Diacylglycerol kinase family lipid kinase</fullName>
    </submittedName>
</protein>
<dbReference type="PANTHER" id="PTHR12358">
    <property type="entry name" value="SPHINGOSINE KINASE"/>
    <property type="match status" value="1"/>
</dbReference>
<comment type="caution">
    <text evidence="14">The sequence shown here is derived from an EMBL/GenBank/DDBJ whole genome shotgun (WGS) entry which is preliminary data.</text>
</comment>
<evidence type="ECO:0000256" key="12">
    <source>
        <dbReference type="ARBA" id="ARBA00023264"/>
    </source>
</evidence>
<evidence type="ECO:0000313" key="15">
    <source>
        <dbReference type="Proteomes" id="UP001205748"/>
    </source>
</evidence>
<gene>
    <name evidence="14" type="ORF">NSA47_09710</name>
</gene>
<dbReference type="SUPFAM" id="SSF111331">
    <property type="entry name" value="NAD kinase/diacylglycerol kinase-like"/>
    <property type="match status" value="1"/>
</dbReference>
<comment type="cofactor">
    <cofactor evidence="1">
        <name>Mg(2+)</name>
        <dbReference type="ChEBI" id="CHEBI:18420"/>
    </cofactor>
</comment>
<evidence type="ECO:0000256" key="3">
    <source>
        <dbReference type="ARBA" id="ARBA00022516"/>
    </source>
</evidence>
<keyword evidence="10" id="KW-0443">Lipid metabolism</keyword>
<evidence type="ECO:0000313" key="14">
    <source>
        <dbReference type="EMBL" id="MCR1899261.1"/>
    </source>
</evidence>
<accession>A0AAE3HFM7</accession>
<dbReference type="InterPro" id="IPR050187">
    <property type="entry name" value="Lipid_Phosphate_FormReg"/>
</dbReference>
<dbReference type="GO" id="GO:0046872">
    <property type="term" value="F:metal ion binding"/>
    <property type="evidence" value="ECO:0007669"/>
    <property type="project" value="UniProtKB-KW"/>
</dbReference>
<dbReference type="NCBIfam" id="TIGR00147">
    <property type="entry name" value="YegS/Rv2252/BmrU family lipid kinase"/>
    <property type="match status" value="1"/>
</dbReference>
<dbReference type="SMART" id="SM00046">
    <property type="entry name" value="DAGKc"/>
    <property type="match status" value="1"/>
</dbReference>
<keyword evidence="4" id="KW-0808">Transferase</keyword>
<dbReference type="Gene3D" id="2.60.200.40">
    <property type="match status" value="1"/>
</dbReference>
<name>A0AAE3HFM7_9FIRM</name>
<dbReference type="GO" id="GO:0016301">
    <property type="term" value="F:kinase activity"/>
    <property type="evidence" value="ECO:0007669"/>
    <property type="project" value="UniProtKB-KW"/>
</dbReference>
<keyword evidence="3" id="KW-0444">Lipid biosynthesis</keyword>
<dbReference type="Gene3D" id="3.40.50.10330">
    <property type="entry name" value="Probable inorganic polyphosphate/atp-NAD kinase, domain 1"/>
    <property type="match status" value="1"/>
</dbReference>
<organism evidence="14 15">
    <name type="scientific">Irregularibacter muris</name>
    <dbReference type="NCBI Taxonomy" id="1796619"/>
    <lineage>
        <taxon>Bacteria</taxon>
        <taxon>Bacillati</taxon>
        <taxon>Bacillota</taxon>
        <taxon>Clostridia</taxon>
        <taxon>Eubacteriales</taxon>
        <taxon>Eubacteriaceae</taxon>
        <taxon>Irregularibacter</taxon>
    </lineage>
</organism>
<evidence type="ECO:0000256" key="4">
    <source>
        <dbReference type="ARBA" id="ARBA00022679"/>
    </source>
</evidence>
<proteinExistence type="inferred from homology"/>
<dbReference type="GO" id="GO:0005524">
    <property type="term" value="F:ATP binding"/>
    <property type="evidence" value="ECO:0007669"/>
    <property type="project" value="UniProtKB-KW"/>
</dbReference>
<dbReference type="RefSeq" id="WP_257531423.1">
    <property type="nucleotide sequence ID" value="NZ_JANKAS010000008.1"/>
</dbReference>
<dbReference type="Pfam" id="PF00781">
    <property type="entry name" value="DAGK_cat"/>
    <property type="match status" value="1"/>
</dbReference>
<evidence type="ECO:0000256" key="5">
    <source>
        <dbReference type="ARBA" id="ARBA00022723"/>
    </source>
</evidence>
<dbReference type="InterPro" id="IPR005218">
    <property type="entry name" value="Diacylglycerol/lipid_kinase"/>
</dbReference>
<keyword evidence="15" id="KW-1185">Reference proteome</keyword>
<evidence type="ECO:0000256" key="1">
    <source>
        <dbReference type="ARBA" id="ARBA00001946"/>
    </source>
</evidence>
<dbReference type="InterPro" id="IPR017438">
    <property type="entry name" value="ATP-NAD_kinase_N"/>
</dbReference>
<dbReference type="InterPro" id="IPR045540">
    <property type="entry name" value="YegS/DAGK_C"/>
</dbReference>
<dbReference type="InterPro" id="IPR016064">
    <property type="entry name" value="NAD/diacylglycerol_kinase_sf"/>
</dbReference>
<dbReference type="PANTHER" id="PTHR12358:SF106">
    <property type="entry name" value="LIPID KINASE YEGS"/>
    <property type="match status" value="1"/>
</dbReference>
<feature type="domain" description="DAGKc" evidence="13">
    <location>
        <begin position="1"/>
        <end position="127"/>
    </location>
</feature>
<evidence type="ECO:0000259" key="13">
    <source>
        <dbReference type="PROSITE" id="PS50146"/>
    </source>
</evidence>
<dbReference type="Pfam" id="PF19279">
    <property type="entry name" value="YegS_C"/>
    <property type="match status" value="1"/>
</dbReference>
<evidence type="ECO:0000256" key="8">
    <source>
        <dbReference type="ARBA" id="ARBA00022840"/>
    </source>
</evidence>
<dbReference type="InterPro" id="IPR001206">
    <property type="entry name" value="Diacylglycerol_kinase_cat_dom"/>
</dbReference>
<evidence type="ECO:0000256" key="6">
    <source>
        <dbReference type="ARBA" id="ARBA00022741"/>
    </source>
</evidence>
<evidence type="ECO:0000256" key="9">
    <source>
        <dbReference type="ARBA" id="ARBA00022842"/>
    </source>
</evidence>
<evidence type="ECO:0000256" key="10">
    <source>
        <dbReference type="ARBA" id="ARBA00023098"/>
    </source>
</evidence>
<comment type="similarity">
    <text evidence="2">Belongs to the diacylglycerol/lipid kinase family.</text>
</comment>
<keyword evidence="8" id="KW-0067">ATP-binding</keyword>
<dbReference type="EMBL" id="JANKAS010000008">
    <property type="protein sequence ID" value="MCR1899261.1"/>
    <property type="molecule type" value="Genomic_DNA"/>
</dbReference>
<reference evidence="14" key="1">
    <citation type="submission" date="2022-07" db="EMBL/GenBank/DDBJ databases">
        <title>Enhanced cultured diversity of the mouse gut microbiota enables custom-made synthetic communities.</title>
        <authorList>
            <person name="Afrizal A."/>
        </authorList>
    </citation>
    <scope>NUCLEOTIDE SEQUENCE</scope>
    <source>
        <strain evidence="14">DSM 28593</strain>
    </source>
</reference>
<evidence type="ECO:0000256" key="11">
    <source>
        <dbReference type="ARBA" id="ARBA00023209"/>
    </source>
</evidence>
<evidence type="ECO:0000256" key="2">
    <source>
        <dbReference type="ARBA" id="ARBA00005983"/>
    </source>
</evidence>
<dbReference type="PROSITE" id="PS50146">
    <property type="entry name" value="DAGK"/>
    <property type="match status" value="1"/>
</dbReference>
<dbReference type="GO" id="GO:0005886">
    <property type="term" value="C:plasma membrane"/>
    <property type="evidence" value="ECO:0007669"/>
    <property type="project" value="TreeGrafter"/>
</dbReference>
<keyword evidence="11" id="KW-0594">Phospholipid biosynthesis</keyword>
<dbReference type="Proteomes" id="UP001205748">
    <property type="component" value="Unassembled WGS sequence"/>
</dbReference>
<evidence type="ECO:0000256" key="7">
    <source>
        <dbReference type="ARBA" id="ARBA00022777"/>
    </source>
</evidence>
<keyword evidence="7 14" id="KW-0418">Kinase</keyword>
<keyword evidence="12" id="KW-1208">Phospholipid metabolism</keyword>